<feature type="signal peptide" evidence="1">
    <location>
        <begin position="1"/>
        <end position="22"/>
    </location>
</feature>
<organism evidence="2 3">
    <name type="scientific">Maribacter aurantiacus</name>
    <dbReference type="NCBI Taxonomy" id="1882343"/>
    <lineage>
        <taxon>Bacteria</taxon>
        <taxon>Pseudomonadati</taxon>
        <taxon>Bacteroidota</taxon>
        <taxon>Flavobacteriia</taxon>
        <taxon>Flavobacteriales</taxon>
        <taxon>Flavobacteriaceae</taxon>
        <taxon>Maribacter</taxon>
    </lineage>
</organism>
<evidence type="ECO:0000313" key="3">
    <source>
        <dbReference type="Proteomes" id="UP000308382"/>
    </source>
</evidence>
<evidence type="ECO:0000256" key="1">
    <source>
        <dbReference type="SAM" id="SignalP"/>
    </source>
</evidence>
<accession>A0A5R8M959</accession>
<proteinExistence type="predicted"/>
<reference evidence="2 3" key="1">
    <citation type="journal article" date="2017" name="Int. J. Syst. Evol. Microbiol.">
        <title>Maripseudobacter aurantiacus gen. nov., sp. nov., a novel member of the family Flavobacteriaceae isolated from a sedimentation basin.</title>
        <authorList>
            <person name="Chen C."/>
            <person name="Su Y."/>
            <person name="Tao T."/>
            <person name="Fu G."/>
            <person name="Zhang C."/>
            <person name="Sun C."/>
            <person name="Zhang X."/>
            <person name="Wu M."/>
        </authorList>
    </citation>
    <scope>NUCLEOTIDE SEQUENCE [LARGE SCALE GENOMIC DNA]</scope>
    <source>
        <strain evidence="3">CDA4</strain>
    </source>
</reference>
<evidence type="ECO:0008006" key="4">
    <source>
        <dbReference type="Google" id="ProtNLM"/>
    </source>
</evidence>
<comment type="caution">
    <text evidence="2">The sequence shown here is derived from an EMBL/GenBank/DDBJ whole genome shotgun (WGS) entry which is preliminary data.</text>
</comment>
<dbReference type="AlphaFoldDB" id="A0A5R8M959"/>
<keyword evidence="1" id="KW-0732">Signal</keyword>
<dbReference type="RefSeq" id="WP_138257874.1">
    <property type="nucleotide sequence ID" value="NZ_VBUK01000003.1"/>
</dbReference>
<protein>
    <recommendedName>
        <fullName evidence="4">DUF3575 domain-containing protein</fullName>
    </recommendedName>
</protein>
<name>A0A5R8M959_9FLAO</name>
<evidence type="ECO:0000313" key="2">
    <source>
        <dbReference type="EMBL" id="TLF45289.1"/>
    </source>
</evidence>
<keyword evidence="3" id="KW-1185">Reference proteome</keyword>
<dbReference type="EMBL" id="VBUK01000003">
    <property type="protein sequence ID" value="TLF45289.1"/>
    <property type="molecule type" value="Genomic_DNA"/>
</dbReference>
<dbReference type="Proteomes" id="UP000308382">
    <property type="component" value="Unassembled WGS sequence"/>
</dbReference>
<gene>
    <name evidence="2" type="ORF">FEK29_07850</name>
</gene>
<dbReference type="OrthoDB" id="827620at2"/>
<feature type="chain" id="PRO_5024358376" description="DUF3575 domain-containing protein" evidence="1">
    <location>
        <begin position="23"/>
        <end position="206"/>
    </location>
</feature>
<sequence>MQSKILVLVLITILTASSQLNAQYAKQNTTYKKCFVGSTFAMLGNLLPNEKPDFAQLNIGYRITGRDVVSLELKTWRYFESLGIPYGKSKNDPLENFPGYIREKGFALAYQHFWWKGLYTGIHVMSALQNFIDNDNKKIDTGFQIFNTYRAGYHIKLFKGKFFIEPSIAVTHRPYHTKMPESFERMDNKWSKFFFGEPGLHFGFNF</sequence>